<name>A0A9N7NLF8_STRHE</name>
<feature type="domain" description="GBF-interacting protein 1 N-terminal" evidence="2">
    <location>
        <begin position="18"/>
        <end position="76"/>
    </location>
</feature>
<feature type="compositionally biased region" description="Polar residues" evidence="1">
    <location>
        <begin position="106"/>
        <end position="121"/>
    </location>
</feature>
<dbReference type="Pfam" id="PF06972">
    <property type="entry name" value="GIP1_N"/>
    <property type="match status" value="1"/>
</dbReference>
<organism evidence="3 4">
    <name type="scientific">Striga hermonthica</name>
    <name type="common">Purple witchweed</name>
    <name type="synonym">Buchnera hermonthica</name>
    <dbReference type="NCBI Taxonomy" id="68872"/>
    <lineage>
        <taxon>Eukaryota</taxon>
        <taxon>Viridiplantae</taxon>
        <taxon>Streptophyta</taxon>
        <taxon>Embryophyta</taxon>
        <taxon>Tracheophyta</taxon>
        <taxon>Spermatophyta</taxon>
        <taxon>Magnoliopsida</taxon>
        <taxon>eudicotyledons</taxon>
        <taxon>Gunneridae</taxon>
        <taxon>Pentapetalae</taxon>
        <taxon>asterids</taxon>
        <taxon>lamiids</taxon>
        <taxon>Lamiales</taxon>
        <taxon>Orobanchaceae</taxon>
        <taxon>Buchnereae</taxon>
        <taxon>Striga</taxon>
    </lineage>
</organism>
<accession>A0A9N7NLF8</accession>
<dbReference type="AlphaFoldDB" id="A0A9N7NLF8"/>
<sequence length="181" mass="19443">MSTSRGSGAGNGGVVQPIPAGSRKVVQSLKEIVNCPEAEIYAALKECNMDPNEAVNRLLAQDPFHEVKSKREKKKEGKDQPESRSRGANSNSSRVSKSGADRQYGRGSSAQYYTSDSSLHGKTTYKKENGSGPYSSSLSSVHGGSGNNRSRGPPGPRYSLCELVVVKQILEVCTFLVQCMI</sequence>
<feature type="compositionally biased region" description="Low complexity" evidence="1">
    <location>
        <begin position="130"/>
        <end position="142"/>
    </location>
</feature>
<dbReference type="SUPFAM" id="SSF46934">
    <property type="entry name" value="UBA-like"/>
    <property type="match status" value="1"/>
</dbReference>
<dbReference type="Proteomes" id="UP001153555">
    <property type="component" value="Unassembled WGS sequence"/>
</dbReference>
<dbReference type="InterPro" id="IPR009060">
    <property type="entry name" value="UBA-like_sf"/>
</dbReference>
<proteinExistence type="predicted"/>
<dbReference type="InterPro" id="IPR009719">
    <property type="entry name" value="GIP1_N"/>
</dbReference>
<protein>
    <recommendedName>
        <fullName evidence="2">GBF-interacting protein 1 N-terminal domain-containing protein</fullName>
    </recommendedName>
</protein>
<reference evidence="3" key="1">
    <citation type="submission" date="2019-12" db="EMBL/GenBank/DDBJ databases">
        <authorList>
            <person name="Scholes J."/>
        </authorList>
    </citation>
    <scope>NUCLEOTIDE SEQUENCE</scope>
</reference>
<evidence type="ECO:0000313" key="4">
    <source>
        <dbReference type="Proteomes" id="UP001153555"/>
    </source>
</evidence>
<dbReference type="PANTHER" id="PTHR46445">
    <property type="entry name" value="RNA POLYMERASE II DEGRADATION FACTOR-LIKE PROTEIN (DUF1296)"/>
    <property type="match status" value="1"/>
</dbReference>
<dbReference type="Gene3D" id="1.10.8.10">
    <property type="entry name" value="DNA helicase RuvA subunit, C-terminal domain"/>
    <property type="match status" value="1"/>
</dbReference>
<comment type="caution">
    <text evidence="3">The sequence shown here is derived from an EMBL/GenBank/DDBJ whole genome shotgun (WGS) entry which is preliminary data.</text>
</comment>
<evidence type="ECO:0000256" key="1">
    <source>
        <dbReference type="SAM" id="MobiDB-lite"/>
    </source>
</evidence>
<feature type="region of interest" description="Disordered" evidence="1">
    <location>
        <begin position="1"/>
        <end position="21"/>
    </location>
</feature>
<feature type="region of interest" description="Disordered" evidence="1">
    <location>
        <begin position="58"/>
        <end position="155"/>
    </location>
</feature>
<dbReference type="OrthoDB" id="762072at2759"/>
<feature type="compositionally biased region" description="Low complexity" evidence="1">
    <location>
        <begin position="86"/>
        <end position="96"/>
    </location>
</feature>
<feature type="compositionally biased region" description="Basic and acidic residues" evidence="1">
    <location>
        <begin position="63"/>
        <end position="85"/>
    </location>
</feature>
<keyword evidence="4" id="KW-1185">Reference proteome</keyword>
<dbReference type="PANTHER" id="PTHR46445:SF3">
    <property type="entry name" value="RNA POLYMERASE II DEGRADATION FACTOR-LIKE PROTEIN (DUF1296)-RELATED"/>
    <property type="match status" value="1"/>
</dbReference>
<dbReference type="EMBL" id="CACSLK010027837">
    <property type="protein sequence ID" value="CAA0832914.1"/>
    <property type="molecule type" value="Genomic_DNA"/>
</dbReference>
<gene>
    <name evidence="3" type="ORF">SHERM_28188</name>
</gene>
<evidence type="ECO:0000313" key="3">
    <source>
        <dbReference type="EMBL" id="CAA0832914.1"/>
    </source>
</evidence>
<evidence type="ECO:0000259" key="2">
    <source>
        <dbReference type="Pfam" id="PF06972"/>
    </source>
</evidence>